<dbReference type="PIR" id="B83812">
    <property type="entry name" value="B83812"/>
</dbReference>
<feature type="signal peptide" evidence="1">
    <location>
        <begin position="1"/>
        <end position="23"/>
    </location>
</feature>
<proteinExistence type="predicted"/>
<dbReference type="STRING" id="272558.gene:10727192"/>
<dbReference type="InterPro" id="IPR007280">
    <property type="entry name" value="Peptidase_C_arc/bac"/>
</dbReference>
<keyword evidence="4" id="KW-1185">Reference proteome</keyword>
<keyword evidence="1" id="KW-0732">Signal</keyword>
<evidence type="ECO:0000313" key="3">
    <source>
        <dbReference type="EMBL" id="BAB05017.1"/>
    </source>
</evidence>
<feature type="domain" description="Peptidase C-terminal archaeal/bacterial" evidence="2">
    <location>
        <begin position="62"/>
        <end position="132"/>
    </location>
</feature>
<dbReference type="KEGG" id="bha:BH1298"/>
<dbReference type="EMBL" id="BA000004">
    <property type="protein sequence ID" value="BAB05017.1"/>
    <property type="molecule type" value="Genomic_DNA"/>
</dbReference>
<reference evidence="3 4" key="1">
    <citation type="journal article" date="2000" name="Nucleic Acids Res.">
        <title>Complete genome sequence of the alkaliphilic bacterium Bacillus halodurans and genomic sequence comparison with Bacillus subtilis.</title>
        <authorList>
            <person name="Takami H."/>
            <person name="Nakasone K."/>
            <person name="Takaki Y."/>
            <person name="Maeno G."/>
            <person name="Sasaki R."/>
            <person name="Masui N."/>
            <person name="Fuji F."/>
            <person name="Hirama C."/>
            <person name="Nakamura Y."/>
            <person name="Ogasawara N."/>
            <person name="Kuhara S."/>
            <person name="Horikoshi K."/>
        </authorList>
    </citation>
    <scope>NUCLEOTIDE SEQUENCE [LARGE SCALE GENOMIC DNA]</scope>
    <source>
        <strain evidence="4">ATCC BAA-125 / DSM 18197 / FERM 7344 / JCM 9153 / C-125</strain>
    </source>
</reference>
<name>Q9KDB5_HALH5</name>
<dbReference type="eggNOG" id="ENOG5033KR7">
    <property type="taxonomic scope" value="Bacteria"/>
</dbReference>
<gene>
    <name evidence="3" type="ordered locus">BH1298</name>
</gene>
<evidence type="ECO:0000313" key="4">
    <source>
        <dbReference type="Proteomes" id="UP000001258"/>
    </source>
</evidence>
<dbReference type="RefSeq" id="WP_010897466.1">
    <property type="nucleotide sequence ID" value="NC_002570.2"/>
</dbReference>
<feature type="chain" id="PRO_5004332640" evidence="1">
    <location>
        <begin position="24"/>
        <end position="277"/>
    </location>
</feature>
<evidence type="ECO:0000259" key="2">
    <source>
        <dbReference type="Pfam" id="PF04151"/>
    </source>
</evidence>
<sequence>MVKNMVLSLLLLLFLVPANLVHAESEPRIIDQYEENNTFNTAYPLGNWKYKLLSGTIHAPEDYDYYQFTASKGDRLAIRLSQIPNHVNYDLYLYKDSYGYPLIDYSTRSGNQDEIIRFDVPETGSYIVLVRSADGSYDDWNFYRLTFIDRIKTATYTANLTPTVLTSPGAGTTSQVASVNLSNQQAVPDGAIVRSVSAQGTISPSLGHTYREVMNGSEGIWYTSISGSGSFPDITVAKELPVKTIWHVRYYSLAHSSSTWRNPQIRITYEYDETYHY</sequence>
<evidence type="ECO:0000256" key="1">
    <source>
        <dbReference type="SAM" id="SignalP"/>
    </source>
</evidence>
<dbReference type="Pfam" id="PF04151">
    <property type="entry name" value="PPC"/>
    <property type="match status" value="1"/>
</dbReference>
<dbReference type="Proteomes" id="UP000001258">
    <property type="component" value="Chromosome"/>
</dbReference>
<dbReference type="SUPFAM" id="SSF89260">
    <property type="entry name" value="Collagen-binding domain"/>
    <property type="match status" value="1"/>
</dbReference>
<dbReference type="OrthoDB" id="2048831at2"/>
<dbReference type="Gene3D" id="2.60.120.380">
    <property type="match status" value="1"/>
</dbReference>
<accession>Q9KDB5</accession>
<dbReference type="AlphaFoldDB" id="Q9KDB5"/>
<organism evidence="3 4">
    <name type="scientific">Halalkalibacterium halodurans (strain ATCC BAA-125 / DSM 18197 / FERM 7344 / JCM 9153 / C-125)</name>
    <name type="common">Bacillus halodurans</name>
    <dbReference type="NCBI Taxonomy" id="272558"/>
    <lineage>
        <taxon>Bacteria</taxon>
        <taxon>Bacillati</taxon>
        <taxon>Bacillota</taxon>
        <taxon>Bacilli</taxon>
        <taxon>Bacillales</taxon>
        <taxon>Bacillaceae</taxon>
        <taxon>Halalkalibacterium (ex Joshi et al. 2022)</taxon>
    </lineage>
</organism>
<protein>
    <submittedName>
        <fullName evidence="3">BH1298 protein</fullName>
    </submittedName>
</protein>
<dbReference type="HOGENOM" id="CLU_975414_0_0_9"/>